<comment type="caution">
    <text evidence="1">The sequence shown here is derived from an EMBL/GenBank/DDBJ whole genome shotgun (WGS) entry which is preliminary data.</text>
</comment>
<evidence type="ECO:0000313" key="1">
    <source>
        <dbReference type="EMBL" id="KKN13727.1"/>
    </source>
</evidence>
<reference evidence="1" key="1">
    <citation type="journal article" date="2015" name="Nature">
        <title>Complex archaea that bridge the gap between prokaryotes and eukaryotes.</title>
        <authorList>
            <person name="Spang A."/>
            <person name="Saw J.H."/>
            <person name="Jorgensen S.L."/>
            <person name="Zaremba-Niedzwiedzka K."/>
            <person name="Martijn J."/>
            <person name="Lind A.E."/>
            <person name="van Eijk R."/>
            <person name="Schleper C."/>
            <person name="Guy L."/>
            <person name="Ettema T.J."/>
        </authorList>
    </citation>
    <scope>NUCLEOTIDE SEQUENCE</scope>
</reference>
<gene>
    <name evidence="1" type="ORF">LCGC14_1003470</name>
</gene>
<protein>
    <submittedName>
        <fullName evidence="1">Uncharacterized protein</fullName>
    </submittedName>
</protein>
<dbReference type="AlphaFoldDB" id="A0A0F9NNT2"/>
<accession>A0A0F9NNT2</accession>
<proteinExistence type="predicted"/>
<organism evidence="1">
    <name type="scientific">marine sediment metagenome</name>
    <dbReference type="NCBI Taxonomy" id="412755"/>
    <lineage>
        <taxon>unclassified sequences</taxon>
        <taxon>metagenomes</taxon>
        <taxon>ecological metagenomes</taxon>
    </lineage>
</organism>
<name>A0A0F9NNT2_9ZZZZ</name>
<dbReference type="EMBL" id="LAZR01003891">
    <property type="protein sequence ID" value="KKN13727.1"/>
    <property type="molecule type" value="Genomic_DNA"/>
</dbReference>
<sequence length="33" mass="3968">MTLFILNIKEDRITNYGQDKQELDNIIREIKVC</sequence>